<dbReference type="EMBL" id="JH431820">
    <property type="status" value="NOT_ANNOTATED_CDS"/>
    <property type="molecule type" value="Genomic_DNA"/>
</dbReference>
<feature type="compositionally biased region" description="Low complexity" evidence="1">
    <location>
        <begin position="400"/>
        <end position="417"/>
    </location>
</feature>
<keyword evidence="2" id="KW-0472">Membrane</keyword>
<keyword evidence="2" id="KW-0812">Transmembrane</keyword>
<organism evidence="3 4">
    <name type="scientific">Strigamia maritima</name>
    <name type="common">European centipede</name>
    <name type="synonym">Geophilus maritimus</name>
    <dbReference type="NCBI Taxonomy" id="126957"/>
    <lineage>
        <taxon>Eukaryota</taxon>
        <taxon>Metazoa</taxon>
        <taxon>Ecdysozoa</taxon>
        <taxon>Arthropoda</taxon>
        <taxon>Myriapoda</taxon>
        <taxon>Chilopoda</taxon>
        <taxon>Pleurostigmophora</taxon>
        <taxon>Geophilomorpha</taxon>
        <taxon>Linotaeniidae</taxon>
        <taxon>Strigamia</taxon>
    </lineage>
</organism>
<sequence>MHPDYFNYSSNSPPHDDTQILDENDVTNLQHTEEDNSDDSLHLELSFSVANLQIDQTLCLDNENSPNSIIEKISDLNETYSVSKDFNSSSSSLHDDNSNRANDEIELQNEVFFEEISNNDVIIEEQKCSLINIPSLPRANHSPNDSSKPFSLMSEICSHLETNNANDSVLDLNFLKSSLKVVEISNENEQNLNILQDSCSKVEEINILNENEQNLNFLHDSSKMEEINKSIENEQNLNILRDSCSKMEEINMSNENLNNLSLDRDTTSDRDGINTSNENSYDVSLDRNTTSDREESSTSDTSMDNILNKVGKRRSEKTKLALMSQDGSNSAEMKQKKKREQKSKKLDKSTPVLKPLHRYNTRYRTKDLDDQQTDSDVTLNSEMTTKESVKKSTKTKNKIAKVPETTKPSSKPPTSTVKKVRKEETPSKPPTTKPSSIKLPTPTLKSANKKEETPKKDENIPVRRINKFLVHGVQEVDPECLRAYQTSLKLLNERLTDCQVPVQPLPPESPNYQKYVEVKCQHMLADLACYRRYYKSISKCLASKDGHNFYNNKIDEYNAGYQFQCLDHKKTFRDFKSPRGGKCMNSINDSLEECLKEHKFKDWENLKTFEFPPEMVPGEKRPQISNLTDCRLKGEWLTCVIKKSKKCKNESTAEHYFRGLYGAMLSASDCKSTVKDEFPDLVYKRPKSESANFLISYLNFYLIFLILLILT</sequence>
<reference evidence="4" key="1">
    <citation type="submission" date="2011-05" db="EMBL/GenBank/DDBJ databases">
        <authorList>
            <person name="Richards S.R."/>
            <person name="Qu J."/>
            <person name="Jiang H."/>
            <person name="Jhangiani S.N."/>
            <person name="Agravi P."/>
            <person name="Goodspeed R."/>
            <person name="Gross S."/>
            <person name="Mandapat C."/>
            <person name="Jackson L."/>
            <person name="Mathew T."/>
            <person name="Pu L."/>
            <person name="Thornton R."/>
            <person name="Saada N."/>
            <person name="Wilczek-Boney K.B."/>
            <person name="Lee S."/>
            <person name="Kovar C."/>
            <person name="Wu Y."/>
            <person name="Scherer S.E."/>
            <person name="Worley K.C."/>
            <person name="Muzny D.M."/>
            <person name="Gibbs R."/>
        </authorList>
    </citation>
    <scope>NUCLEOTIDE SEQUENCE</scope>
    <source>
        <strain evidence="4">Brora</strain>
    </source>
</reference>
<proteinExistence type="predicted"/>
<protein>
    <submittedName>
        <fullName evidence="3">Uncharacterized protein</fullName>
    </submittedName>
</protein>
<feature type="compositionally biased region" description="Low complexity" evidence="1">
    <location>
        <begin position="433"/>
        <end position="443"/>
    </location>
</feature>
<evidence type="ECO:0000313" key="3">
    <source>
        <dbReference type="EnsemblMetazoa" id="SMAR013557-PA"/>
    </source>
</evidence>
<evidence type="ECO:0000256" key="2">
    <source>
        <dbReference type="SAM" id="Phobius"/>
    </source>
</evidence>
<keyword evidence="4" id="KW-1185">Reference proteome</keyword>
<feature type="region of interest" description="Disordered" evidence="1">
    <location>
        <begin position="255"/>
        <end position="457"/>
    </location>
</feature>
<evidence type="ECO:0000313" key="4">
    <source>
        <dbReference type="Proteomes" id="UP000014500"/>
    </source>
</evidence>
<accession>T1JI76</accession>
<dbReference type="AlphaFoldDB" id="T1JI76"/>
<feature type="compositionally biased region" description="Polar residues" evidence="1">
    <location>
        <begin position="273"/>
        <end position="288"/>
    </location>
</feature>
<feature type="transmembrane region" description="Helical" evidence="2">
    <location>
        <begin position="691"/>
        <end position="710"/>
    </location>
</feature>
<feature type="compositionally biased region" description="Polar residues" evidence="1">
    <location>
        <begin position="374"/>
        <end position="383"/>
    </location>
</feature>
<keyword evidence="2" id="KW-1133">Transmembrane helix</keyword>
<feature type="compositionally biased region" description="Basic and acidic residues" evidence="1">
    <location>
        <begin position="262"/>
        <end position="272"/>
    </location>
</feature>
<dbReference type="EnsemblMetazoa" id="SMAR013557-RA">
    <property type="protein sequence ID" value="SMAR013557-PA"/>
    <property type="gene ID" value="SMAR013557"/>
</dbReference>
<name>T1JI76_STRMM</name>
<dbReference type="HOGENOM" id="CLU_388488_0_0_1"/>
<feature type="compositionally biased region" description="Basic and acidic residues" evidence="1">
    <location>
        <begin position="448"/>
        <end position="457"/>
    </location>
</feature>
<dbReference type="Proteomes" id="UP000014500">
    <property type="component" value="Unassembled WGS sequence"/>
</dbReference>
<reference evidence="3" key="2">
    <citation type="submission" date="2015-02" db="UniProtKB">
        <authorList>
            <consortium name="EnsemblMetazoa"/>
        </authorList>
    </citation>
    <scope>IDENTIFICATION</scope>
</reference>
<evidence type="ECO:0000256" key="1">
    <source>
        <dbReference type="SAM" id="MobiDB-lite"/>
    </source>
</evidence>